<organism evidence="9 10">
    <name type="scientific">Gordonia hankookensis</name>
    <dbReference type="NCBI Taxonomy" id="589403"/>
    <lineage>
        <taxon>Bacteria</taxon>
        <taxon>Bacillati</taxon>
        <taxon>Actinomycetota</taxon>
        <taxon>Actinomycetes</taxon>
        <taxon>Mycobacteriales</taxon>
        <taxon>Gordoniaceae</taxon>
        <taxon>Gordonia</taxon>
    </lineage>
</organism>
<dbReference type="Gene3D" id="1.10.540.10">
    <property type="entry name" value="Acyl-CoA dehydrogenase/oxidase, N-terminal domain"/>
    <property type="match status" value="1"/>
</dbReference>
<proteinExistence type="inferred from homology"/>
<evidence type="ECO:0000313" key="10">
    <source>
        <dbReference type="Proteomes" id="UP000602395"/>
    </source>
</evidence>
<evidence type="ECO:0000256" key="5">
    <source>
        <dbReference type="RuleBase" id="RU362125"/>
    </source>
</evidence>
<feature type="domain" description="Acyl-CoA oxidase/dehydrogenase middle" evidence="7">
    <location>
        <begin position="130"/>
        <end position="224"/>
    </location>
</feature>
<feature type="domain" description="Acyl-CoA dehydrogenase/oxidase C-terminal" evidence="6">
    <location>
        <begin position="236"/>
        <end position="386"/>
    </location>
</feature>
<comment type="cofactor">
    <cofactor evidence="1 5">
        <name>FAD</name>
        <dbReference type="ChEBI" id="CHEBI:57692"/>
    </cofactor>
</comment>
<keyword evidence="5" id="KW-0560">Oxidoreductase</keyword>
<sequence>MGFGNPEFNVFELPEEHVALREAIRALSEKEIEPHAADVDENSRFPQEALDALVASGFNAIHVPEEYDGQGADSVAACIVIEEVARVCASSSLIPAVNKLGTMGLILNGSDELKKQVLPSIASGEAMASYALSEREAGSDAGSMKTRARKDGSSWMLNGSKCWITNGGKSSWYTVMAVTDPEKGANGISSFMVHKDDPGFTVGPLEKKLGIKGSPTAELYFEDCTIPEDRIVGDEGTGFKTALQTLDHTRPTIGAQAVGIAQGALDKAIEYVKDRKQFGQSISKFQGVEFMIADMAMKVEAARLMVYTSAARAERGEKNLGFISAASKCFASDVAMEVTTDAVQLFGGAGYTRDFPVERMMRDAKITQIYEGTNQIQRVVMSRALLR</sequence>
<evidence type="ECO:0000259" key="8">
    <source>
        <dbReference type="Pfam" id="PF02771"/>
    </source>
</evidence>
<evidence type="ECO:0000256" key="4">
    <source>
        <dbReference type="ARBA" id="ARBA00022827"/>
    </source>
</evidence>
<dbReference type="CDD" id="cd01158">
    <property type="entry name" value="SCAD_SBCAD"/>
    <property type="match status" value="1"/>
</dbReference>
<name>A0ABR7W9X3_9ACTN</name>
<dbReference type="InterPro" id="IPR006089">
    <property type="entry name" value="Acyl-CoA_DH_CS"/>
</dbReference>
<protein>
    <submittedName>
        <fullName evidence="9">Acyl-CoA dehydrogenase</fullName>
    </submittedName>
</protein>
<feature type="domain" description="Acyl-CoA dehydrogenase/oxidase N-terminal" evidence="8">
    <location>
        <begin position="15"/>
        <end position="125"/>
    </location>
</feature>
<dbReference type="InterPro" id="IPR013786">
    <property type="entry name" value="AcylCoA_DH/ox_N"/>
</dbReference>
<gene>
    <name evidence="9" type="ORF">IDF66_05740</name>
</gene>
<accession>A0ABR7W9X3</accession>
<evidence type="ECO:0000313" key="9">
    <source>
        <dbReference type="EMBL" id="MBD1319078.1"/>
    </source>
</evidence>
<dbReference type="EMBL" id="JACWMS010000001">
    <property type="protein sequence ID" value="MBD1319078.1"/>
    <property type="molecule type" value="Genomic_DNA"/>
</dbReference>
<dbReference type="Pfam" id="PF02770">
    <property type="entry name" value="Acyl-CoA_dh_M"/>
    <property type="match status" value="1"/>
</dbReference>
<dbReference type="Pfam" id="PF02771">
    <property type="entry name" value="Acyl-CoA_dh_N"/>
    <property type="match status" value="1"/>
</dbReference>
<dbReference type="SUPFAM" id="SSF56645">
    <property type="entry name" value="Acyl-CoA dehydrogenase NM domain-like"/>
    <property type="match status" value="1"/>
</dbReference>
<dbReference type="InterPro" id="IPR009075">
    <property type="entry name" value="AcylCo_DH/oxidase_C"/>
</dbReference>
<dbReference type="PIRSF" id="PIRSF016578">
    <property type="entry name" value="HsaA"/>
    <property type="match status" value="1"/>
</dbReference>
<dbReference type="InterPro" id="IPR036250">
    <property type="entry name" value="AcylCo_DH-like_C"/>
</dbReference>
<reference evidence="9 10" key="1">
    <citation type="submission" date="2020-09" db="EMBL/GenBank/DDBJ databases">
        <title>Novel species in genus Gordonia.</title>
        <authorList>
            <person name="Zhang G."/>
        </authorList>
    </citation>
    <scope>NUCLEOTIDE SEQUENCE [LARGE SCALE GENOMIC DNA]</scope>
    <source>
        <strain evidence="9 10">ON-33</strain>
    </source>
</reference>
<keyword evidence="10" id="KW-1185">Reference proteome</keyword>
<dbReference type="InterPro" id="IPR006091">
    <property type="entry name" value="Acyl-CoA_Oxase/DH_mid-dom"/>
</dbReference>
<dbReference type="Pfam" id="PF00441">
    <property type="entry name" value="Acyl-CoA_dh_1"/>
    <property type="match status" value="1"/>
</dbReference>
<dbReference type="Gene3D" id="2.40.110.10">
    <property type="entry name" value="Butyryl-CoA Dehydrogenase, subunit A, domain 2"/>
    <property type="match status" value="1"/>
</dbReference>
<keyword evidence="3 5" id="KW-0285">Flavoprotein</keyword>
<comment type="similarity">
    <text evidence="2 5">Belongs to the acyl-CoA dehydrogenase family.</text>
</comment>
<dbReference type="PROSITE" id="PS00073">
    <property type="entry name" value="ACYL_COA_DH_2"/>
    <property type="match status" value="1"/>
</dbReference>
<keyword evidence="4 5" id="KW-0274">FAD</keyword>
<dbReference type="InterPro" id="IPR037069">
    <property type="entry name" value="AcylCoA_DH/ox_N_sf"/>
</dbReference>
<dbReference type="SUPFAM" id="SSF47203">
    <property type="entry name" value="Acyl-CoA dehydrogenase C-terminal domain-like"/>
    <property type="match status" value="1"/>
</dbReference>
<dbReference type="Gene3D" id="1.20.140.10">
    <property type="entry name" value="Butyryl-CoA Dehydrogenase, subunit A, domain 3"/>
    <property type="match status" value="1"/>
</dbReference>
<evidence type="ECO:0000259" key="6">
    <source>
        <dbReference type="Pfam" id="PF00441"/>
    </source>
</evidence>
<evidence type="ECO:0000256" key="2">
    <source>
        <dbReference type="ARBA" id="ARBA00009347"/>
    </source>
</evidence>
<comment type="caution">
    <text evidence="9">The sequence shown here is derived from an EMBL/GenBank/DDBJ whole genome shotgun (WGS) entry which is preliminary data.</text>
</comment>
<dbReference type="PANTHER" id="PTHR43884:SF12">
    <property type="entry name" value="ISOVALERYL-COA DEHYDROGENASE, MITOCHONDRIAL-RELATED"/>
    <property type="match status" value="1"/>
</dbReference>
<dbReference type="Proteomes" id="UP000602395">
    <property type="component" value="Unassembled WGS sequence"/>
</dbReference>
<dbReference type="PANTHER" id="PTHR43884">
    <property type="entry name" value="ACYL-COA DEHYDROGENASE"/>
    <property type="match status" value="1"/>
</dbReference>
<evidence type="ECO:0000256" key="1">
    <source>
        <dbReference type="ARBA" id="ARBA00001974"/>
    </source>
</evidence>
<evidence type="ECO:0000256" key="3">
    <source>
        <dbReference type="ARBA" id="ARBA00022630"/>
    </source>
</evidence>
<evidence type="ECO:0000259" key="7">
    <source>
        <dbReference type="Pfam" id="PF02770"/>
    </source>
</evidence>
<dbReference type="RefSeq" id="WP_190266003.1">
    <property type="nucleotide sequence ID" value="NZ_BAABAD010000003.1"/>
</dbReference>
<dbReference type="InterPro" id="IPR046373">
    <property type="entry name" value="Acyl-CoA_Oxase/DH_mid-dom_sf"/>
</dbReference>
<dbReference type="InterPro" id="IPR009100">
    <property type="entry name" value="AcylCoA_DH/oxidase_NM_dom_sf"/>
</dbReference>
<dbReference type="PROSITE" id="PS00072">
    <property type="entry name" value="ACYL_COA_DH_1"/>
    <property type="match status" value="1"/>
</dbReference>